<dbReference type="PANTHER" id="PTHR23428">
    <property type="entry name" value="HISTONE H2B"/>
    <property type="match status" value="1"/>
</dbReference>
<comment type="similarity">
    <text evidence="1">Belongs to the histone H2B family.</text>
</comment>
<keyword evidence="5" id="KW-1185">Reference proteome</keyword>
<dbReference type="CDD" id="cd22910">
    <property type="entry name" value="HFD_H2B"/>
    <property type="match status" value="1"/>
</dbReference>
<dbReference type="SUPFAM" id="SSF47113">
    <property type="entry name" value="Histone-fold"/>
    <property type="match status" value="1"/>
</dbReference>
<evidence type="ECO:0000313" key="4">
    <source>
        <dbReference type="Ensembl" id="ENSPCOP00000006301.1"/>
    </source>
</evidence>
<proteinExistence type="inferred from homology"/>
<name>A0A2K6EX36_PROCO</name>
<protein>
    <recommendedName>
        <fullName evidence="3">Core Histone H2A/H2B/H3 domain-containing protein</fullName>
    </recommendedName>
</protein>
<dbReference type="GO" id="GO:0046982">
    <property type="term" value="F:protein heterodimerization activity"/>
    <property type="evidence" value="ECO:0007669"/>
    <property type="project" value="InterPro"/>
</dbReference>
<dbReference type="Pfam" id="PF00125">
    <property type="entry name" value="Histone"/>
    <property type="match status" value="1"/>
</dbReference>
<dbReference type="GO" id="GO:0005634">
    <property type="term" value="C:nucleus"/>
    <property type="evidence" value="ECO:0007669"/>
    <property type="project" value="UniProtKB-ARBA"/>
</dbReference>
<dbReference type="AlphaFoldDB" id="A0A2K6EX36"/>
<dbReference type="Gene3D" id="1.10.20.10">
    <property type="entry name" value="Histone, subunit A"/>
    <property type="match status" value="1"/>
</dbReference>
<dbReference type="GeneTree" id="ENSGT01150000287005"/>
<dbReference type="FunFam" id="1.10.20.10:FF:000043">
    <property type="entry name" value="Histone H2B"/>
    <property type="match status" value="1"/>
</dbReference>
<feature type="domain" description="Core Histone H2A/H2B/H3" evidence="3">
    <location>
        <begin position="33"/>
        <end position="114"/>
    </location>
</feature>
<sequence>AACAMGKPSSAASSDACLGAKEPQEAGSKTTQKQKQPRRSGNRPSHSGDSFATYFPRILNQAHVGLSLSQEALSVMDSFVHDILERIAEEAGRLARYTRRSTITSREIQTAVRLMLPRDIGKHAVSVGTNALIRRSVCVIWPLMK</sequence>
<dbReference type="OMA" id="CTITHED"/>
<dbReference type="SMART" id="SM00427">
    <property type="entry name" value="H2B"/>
    <property type="match status" value="1"/>
</dbReference>
<dbReference type="Ensembl" id="ENSPCOT00000016828.1">
    <property type="protein sequence ID" value="ENSPCOP00000006301.1"/>
    <property type="gene ID" value="ENSPCOG00000014285.1"/>
</dbReference>
<organism evidence="4 5">
    <name type="scientific">Propithecus coquereli</name>
    <name type="common">Coquerel's sifaka</name>
    <name type="synonym">Propithecus verreauxi coquereli</name>
    <dbReference type="NCBI Taxonomy" id="379532"/>
    <lineage>
        <taxon>Eukaryota</taxon>
        <taxon>Metazoa</taxon>
        <taxon>Chordata</taxon>
        <taxon>Craniata</taxon>
        <taxon>Vertebrata</taxon>
        <taxon>Euteleostomi</taxon>
        <taxon>Mammalia</taxon>
        <taxon>Eutheria</taxon>
        <taxon>Euarchontoglires</taxon>
        <taxon>Primates</taxon>
        <taxon>Strepsirrhini</taxon>
        <taxon>Lemuriformes</taxon>
        <taxon>Indriidae</taxon>
        <taxon>Propithecus</taxon>
    </lineage>
</organism>
<dbReference type="InterPro" id="IPR009072">
    <property type="entry name" value="Histone-fold"/>
</dbReference>
<dbReference type="GO" id="GO:0030527">
    <property type="term" value="F:structural constituent of chromatin"/>
    <property type="evidence" value="ECO:0007669"/>
    <property type="project" value="InterPro"/>
</dbReference>
<reference evidence="4" key="1">
    <citation type="submission" date="2025-08" db="UniProtKB">
        <authorList>
            <consortium name="Ensembl"/>
        </authorList>
    </citation>
    <scope>IDENTIFICATION</scope>
</reference>
<dbReference type="GO" id="GO:0003677">
    <property type="term" value="F:DNA binding"/>
    <property type="evidence" value="ECO:0007669"/>
    <property type="project" value="InterPro"/>
</dbReference>
<dbReference type="InterPro" id="IPR007125">
    <property type="entry name" value="H2A/H2B/H3"/>
</dbReference>
<dbReference type="InterPro" id="IPR000558">
    <property type="entry name" value="Histone_H2B"/>
</dbReference>
<dbReference type="Proteomes" id="UP000233160">
    <property type="component" value="Unassembled WGS sequence"/>
</dbReference>
<evidence type="ECO:0000256" key="2">
    <source>
        <dbReference type="SAM" id="MobiDB-lite"/>
    </source>
</evidence>
<evidence type="ECO:0000313" key="5">
    <source>
        <dbReference type="Proteomes" id="UP000233160"/>
    </source>
</evidence>
<dbReference type="GO" id="GO:0000786">
    <property type="term" value="C:nucleosome"/>
    <property type="evidence" value="ECO:0007669"/>
    <property type="project" value="InterPro"/>
</dbReference>
<reference evidence="4" key="2">
    <citation type="submission" date="2025-09" db="UniProtKB">
        <authorList>
            <consortium name="Ensembl"/>
        </authorList>
    </citation>
    <scope>IDENTIFICATION</scope>
</reference>
<dbReference type="PRINTS" id="PR00621">
    <property type="entry name" value="HISTONEH2B"/>
</dbReference>
<accession>A0A2K6EX36</accession>
<evidence type="ECO:0000259" key="3">
    <source>
        <dbReference type="Pfam" id="PF00125"/>
    </source>
</evidence>
<dbReference type="STRING" id="379532.ENSPCOP00000006301"/>
<evidence type="ECO:0000256" key="1">
    <source>
        <dbReference type="ARBA" id="ARBA00006846"/>
    </source>
</evidence>
<feature type="region of interest" description="Disordered" evidence="2">
    <location>
        <begin position="1"/>
        <end position="51"/>
    </location>
</feature>